<dbReference type="Proteomes" id="UP000776276">
    <property type="component" value="Unassembled WGS sequence"/>
</dbReference>
<protein>
    <submittedName>
        <fullName evidence="2">CZB domain-containing protein</fullName>
    </submittedName>
</protein>
<evidence type="ECO:0000313" key="2">
    <source>
        <dbReference type="EMBL" id="MBU3079102.1"/>
    </source>
</evidence>
<proteinExistence type="predicted"/>
<comment type="caution">
    <text evidence="2">The sequence shown here is derived from an EMBL/GenBank/DDBJ whole genome shotgun (WGS) entry which is preliminary data.</text>
</comment>
<name>A0ABS6BN75_9SPHN</name>
<dbReference type="EMBL" id="JAHKRT010000008">
    <property type="protein sequence ID" value="MBU3079102.1"/>
    <property type="molecule type" value="Genomic_DNA"/>
</dbReference>
<accession>A0ABS6BN75</accession>
<dbReference type="Pfam" id="PF13682">
    <property type="entry name" value="CZB"/>
    <property type="match status" value="1"/>
</dbReference>
<organism evidence="2 3">
    <name type="scientific">Sphingomonas quercus</name>
    <dbReference type="NCBI Taxonomy" id="2842451"/>
    <lineage>
        <taxon>Bacteria</taxon>
        <taxon>Pseudomonadati</taxon>
        <taxon>Pseudomonadota</taxon>
        <taxon>Alphaproteobacteria</taxon>
        <taxon>Sphingomonadales</taxon>
        <taxon>Sphingomonadaceae</taxon>
        <taxon>Sphingomonas</taxon>
    </lineage>
</organism>
<gene>
    <name evidence="2" type="ORF">KOF26_14670</name>
</gene>
<reference evidence="2 3" key="1">
    <citation type="submission" date="2021-06" db="EMBL/GenBank/DDBJ databases">
        <title>Sphingomonas sp. XMGL2, whole genome shotgun sequencing project.</title>
        <authorList>
            <person name="Zhao G."/>
            <person name="Shen L."/>
        </authorList>
    </citation>
    <scope>NUCLEOTIDE SEQUENCE [LARGE SCALE GENOMIC DNA]</scope>
    <source>
        <strain evidence="2 3">XMGL2</strain>
    </source>
</reference>
<evidence type="ECO:0000313" key="3">
    <source>
        <dbReference type="Proteomes" id="UP000776276"/>
    </source>
</evidence>
<sequence>MASHLVKGIADGIGAHGLWKMRLRSAISSGISDANVAEVRCDDKCAFGKWLHHSPEIDAGTKGGLPYKVVKRLHAEFHVTAADVLAHALHGRKTQASALFETEFSEKSEKLVRALMKWKGELQ</sequence>
<keyword evidence="3" id="KW-1185">Reference proteome</keyword>
<evidence type="ECO:0000259" key="1">
    <source>
        <dbReference type="Pfam" id="PF13682"/>
    </source>
</evidence>
<dbReference type="RefSeq" id="WP_216326575.1">
    <property type="nucleotide sequence ID" value="NZ_JAHKRT010000008.1"/>
</dbReference>
<feature type="domain" description="Chemoreceptor zinc-binding" evidence="1">
    <location>
        <begin position="16"/>
        <end position="85"/>
    </location>
</feature>
<dbReference type="InterPro" id="IPR025991">
    <property type="entry name" value="Chemoreceptor_zinc-bind_dom"/>
</dbReference>